<evidence type="ECO:0000256" key="1">
    <source>
        <dbReference type="ARBA" id="ARBA00002486"/>
    </source>
</evidence>
<organism evidence="4 5">
    <name type="scientific">Lentibacillus salicampi</name>
    <dbReference type="NCBI Taxonomy" id="175306"/>
    <lineage>
        <taxon>Bacteria</taxon>
        <taxon>Bacillati</taxon>
        <taxon>Bacillota</taxon>
        <taxon>Bacilli</taxon>
        <taxon>Bacillales</taxon>
        <taxon>Bacillaceae</taxon>
        <taxon>Lentibacillus</taxon>
    </lineage>
</organism>
<accession>A0A4Y9AB87</accession>
<dbReference type="InterPro" id="IPR036388">
    <property type="entry name" value="WH-like_DNA-bd_sf"/>
</dbReference>
<dbReference type="SUPFAM" id="SSF46785">
    <property type="entry name" value="Winged helix' DNA-binding domain"/>
    <property type="match status" value="1"/>
</dbReference>
<evidence type="ECO:0000313" key="5">
    <source>
        <dbReference type="Proteomes" id="UP000298484"/>
    </source>
</evidence>
<dbReference type="GO" id="GO:0042732">
    <property type="term" value="P:D-xylose metabolic process"/>
    <property type="evidence" value="ECO:0007669"/>
    <property type="project" value="UniProtKB-KW"/>
</dbReference>
<dbReference type="InterPro" id="IPR043129">
    <property type="entry name" value="ATPase_NBD"/>
</dbReference>
<evidence type="ECO:0000256" key="3">
    <source>
        <dbReference type="ARBA" id="ARBA00022629"/>
    </source>
</evidence>
<sequence length="385" mass="42994">MKKTTPKLVKMMNRDLIINELKQNPRQSRADLSKKTQLSKPTVSEIVKELIKEELVFETGVGPSSGGKKPINLIYNARSNYVVGILIENDTIFFTLGDMNGEIVNTIQEKFTPLTEGQVIVDSIIEGIMRILESEKVDLEKVLGLVVGVSGIEMDSEDIIISSPTIKWGEINLRKELSNLLNKDVIIENDVNLMTIGEFYNGQGKDISNFVYLFIGNGIGSGLFLNGKFYKGFHSASGEIGYMMIGDEKKLNPDLGVFETNYGLFGVTKKLRQENINIVDENADSLLRVLQDNKNHEEVEKILKETIYHWAKAAINIISIVDPQVVIISGELINMNQSSFSQYKQTIEKFVPKMPEIKVTRLGSKAGLYGAVYLALENYSTSALK</sequence>
<dbReference type="InterPro" id="IPR036390">
    <property type="entry name" value="WH_DNA-bd_sf"/>
</dbReference>
<keyword evidence="3" id="KW-0859">Xylose metabolism</keyword>
<dbReference type="PANTHER" id="PTHR18964">
    <property type="entry name" value="ROK (REPRESSOR, ORF, KINASE) FAMILY"/>
    <property type="match status" value="1"/>
</dbReference>
<dbReference type="AlphaFoldDB" id="A0A4Y9AB87"/>
<comment type="caution">
    <text evidence="4">The sequence shown here is derived from an EMBL/GenBank/DDBJ whole genome shotgun (WGS) entry which is preliminary data.</text>
</comment>
<dbReference type="SUPFAM" id="SSF53067">
    <property type="entry name" value="Actin-like ATPase domain"/>
    <property type="match status" value="1"/>
</dbReference>
<keyword evidence="3" id="KW-0119">Carbohydrate metabolism</keyword>
<dbReference type="Pfam" id="PF13412">
    <property type="entry name" value="HTH_24"/>
    <property type="match status" value="1"/>
</dbReference>
<comment type="similarity">
    <text evidence="2">Belongs to the ROK (NagC/XylR) family.</text>
</comment>
<keyword evidence="5" id="KW-1185">Reference proteome</keyword>
<dbReference type="OrthoDB" id="9796533at2"/>
<protein>
    <submittedName>
        <fullName evidence="4">ROK family transcriptional regulator</fullName>
    </submittedName>
</protein>
<evidence type="ECO:0000313" key="4">
    <source>
        <dbReference type="EMBL" id="TFJ93179.1"/>
    </source>
</evidence>
<gene>
    <name evidence="4" type="ORF">E4U82_08230</name>
</gene>
<proteinExistence type="inferred from homology"/>
<dbReference type="Pfam" id="PF00480">
    <property type="entry name" value="ROK"/>
    <property type="match status" value="1"/>
</dbReference>
<comment type="function">
    <text evidence="1">Transcriptional repressor of xylose-utilizing enzymes.</text>
</comment>
<dbReference type="EMBL" id="SRHY01000009">
    <property type="protein sequence ID" value="TFJ93179.1"/>
    <property type="molecule type" value="Genomic_DNA"/>
</dbReference>
<dbReference type="Gene3D" id="1.10.10.10">
    <property type="entry name" value="Winged helix-like DNA-binding domain superfamily/Winged helix DNA-binding domain"/>
    <property type="match status" value="1"/>
</dbReference>
<dbReference type="CDD" id="cd23763">
    <property type="entry name" value="ASKHA_ATPase_ROK"/>
    <property type="match status" value="1"/>
</dbReference>
<name>A0A4Y9AB87_9BACI</name>
<dbReference type="RefSeq" id="WP_135109720.1">
    <property type="nucleotide sequence ID" value="NZ_SRHY01000009.1"/>
</dbReference>
<dbReference type="InterPro" id="IPR000600">
    <property type="entry name" value="ROK"/>
</dbReference>
<dbReference type="PANTHER" id="PTHR18964:SF149">
    <property type="entry name" value="BIFUNCTIONAL UDP-N-ACETYLGLUCOSAMINE 2-EPIMERASE_N-ACETYLMANNOSAMINE KINASE"/>
    <property type="match status" value="1"/>
</dbReference>
<dbReference type="Proteomes" id="UP000298484">
    <property type="component" value="Unassembled WGS sequence"/>
</dbReference>
<reference evidence="4 5" key="1">
    <citation type="submission" date="2019-03" db="EMBL/GenBank/DDBJ databases">
        <title>Genome sequence of Lentibacillus salicampi ATCC BAA-719.</title>
        <authorList>
            <person name="Maclea K.S."/>
            <person name="Simoes Junior M."/>
        </authorList>
    </citation>
    <scope>NUCLEOTIDE SEQUENCE [LARGE SCALE GENOMIC DNA]</scope>
    <source>
        <strain evidence="4 5">ATCC BAA-719</strain>
    </source>
</reference>
<evidence type="ECO:0000256" key="2">
    <source>
        <dbReference type="ARBA" id="ARBA00006479"/>
    </source>
</evidence>
<dbReference type="Gene3D" id="3.30.420.40">
    <property type="match status" value="2"/>
</dbReference>